<dbReference type="Proteomes" id="UP000063718">
    <property type="component" value="Unassembled WGS sequence"/>
</dbReference>
<gene>
    <name evidence="1" type="ORF">MTY_0994</name>
</gene>
<dbReference type="AlphaFoldDB" id="A0A0S6U9K7"/>
<dbReference type="EMBL" id="DF238840">
    <property type="protein sequence ID" value="GAF25658.1"/>
    <property type="molecule type" value="Genomic_DNA"/>
</dbReference>
<accession>A0A0S6U9K7</accession>
<organism evidence="1">
    <name type="scientific">Moorella thermoacetica Y72</name>
    <dbReference type="NCBI Taxonomy" id="1325331"/>
    <lineage>
        <taxon>Bacteria</taxon>
        <taxon>Bacillati</taxon>
        <taxon>Bacillota</taxon>
        <taxon>Clostridia</taxon>
        <taxon>Neomoorellales</taxon>
        <taxon>Neomoorellaceae</taxon>
        <taxon>Neomoorella</taxon>
    </lineage>
</organism>
<protein>
    <submittedName>
        <fullName evidence="1">Beta-lactamase class A</fullName>
    </submittedName>
</protein>
<sequence length="240" mass="25517">MGFGHKSGHFFPPVPVNSHILSNNTLQVKELVFHALQAESTGRGRRSCLFPGTGRQDGRDSFRHQATAADLHQCTDHNPDHMVEETIGYDVKIDKGAVLTDAGLLHLPLKVAHRATGGAKGAEIVATLEVSRRPGHGCYIEGLPQVPAITAAENIGNAIVIDGITIPFSSGAIASMEIRRHLHRLQGGNVCRQNAVQGQGPALHGYPGPGTKADYLPPGMDPGVGSPGSYRSYFLPGQPF</sequence>
<proteinExistence type="predicted"/>
<evidence type="ECO:0000313" key="1">
    <source>
        <dbReference type="EMBL" id="GAF25658.1"/>
    </source>
</evidence>
<name>A0A0S6U9K7_NEOTH</name>
<reference evidence="1" key="1">
    <citation type="journal article" date="2014" name="Gene">
        <title>Genome-guided analysis of transformation efficiency and carbon dioxide assimilation by Moorella thermoacetica Y72.</title>
        <authorList>
            <person name="Tsukahara K."/>
            <person name="Kita A."/>
            <person name="Nakashimada Y."/>
            <person name="Hoshino T."/>
            <person name="Murakami K."/>
        </authorList>
    </citation>
    <scope>NUCLEOTIDE SEQUENCE [LARGE SCALE GENOMIC DNA]</scope>
    <source>
        <strain evidence="1">Y72</strain>
    </source>
</reference>